<reference evidence="6" key="1">
    <citation type="submission" date="2021-01" db="UniProtKB">
        <authorList>
            <consortium name="EnsemblMetazoa"/>
        </authorList>
    </citation>
    <scope>IDENTIFICATION</scope>
</reference>
<evidence type="ECO:0000256" key="3">
    <source>
        <dbReference type="PIRSR" id="PIRSR600101-2"/>
    </source>
</evidence>
<dbReference type="Gene3D" id="1.10.246.130">
    <property type="match status" value="1"/>
</dbReference>
<keyword evidence="7" id="KW-1185">Reference proteome</keyword>
<dbReference type="PANTHER" id="PTHR11686:SF9">
    <property type="entry name" value="RE13973P"/>
    <property type="match status" value="1"/>
</dbReference>
<feature type="region of interest" description="Disordered" evidence="4">
    <location>
        <begin position="101"/>
        <end position="120"/>
    </location>
</feature>
<dbReference type="Pfam" id="PF01019">
    <property type="entry name" value="G_glu_transpept"/>
    <property type="match status" value="1"/>
</dbReference>
<dbReference type="Gene3D" id="3.60.20.40">
    <property type="match status" value="1"/>
</dbReference>
<evidence type="ECO:0000256" key="2">
    <source>
        <dbReference type="PIRSR" id="PIRSR600101-1"/>
    </source>
</evidence>
<sequence>MRQWAASAECSKKLCSRNSTICSTSRSNPESQSTESLISQSSLPQTSISSSTSFTTSLVTEDDKAKLLNCSQKANHSKASQEAGQDLVQKAKHLQTKPLLSNIPGLKRPSEPLRSPKTPVTLETDNMRRQTMVCVLTAACLITAVIIVYFVVIRRHEGYKYTEGKPLSKTYSSWASAMDEPQCAQISGVIYKRGGTVADAAVASLLCLGVVLPESLGIGGGFLAVYFQKSTGKVHFLDAREAAPLAAKSDMFVKSNSAVGPLSVAVPGELAGYQELLKFVGSNVTYKDLFETAIQLAAGGYTVGHHLAHSIKEKADLIYQSENLRKIYFDQEKNSTKKHGDTIYNPDLAKIFQKLASTNDFAHEFYNGSIGRMVVETLKARGGILTSQDLASYRTHWRKSTFAYMKDRQYEVHSGGLSGSGSVLSMMVNIIEAFKMKQLEENVTTYHRLVEAMKFAYAQRSLLGDYLYPSVSDEFKSNITKLVDNMQSEDFAQKMRSRISDSKTLNLSEYNGAFNKPRDRGTSHASFFAPNGDVIAITSTVNFYFGSGVEINGILLNNEMDDFSIPEKSNGFGLMSSPANYIKPLKRPLSSMAPAVVIKGGEVVMAIGAAGGSQITSAIMEVILYYFYMNYTIGDAIAHSRLHHQYLPNRITYDRNFDPNIIKELEKLGHETYMRPDNVRGSVIVAVVREGDKIVAACDPRKGGGTSGGF</sequence>
<name>A0A7M7MB70_VARDE</name>
<dbReference type="PRINTS" id="PR01210">
    <property type="entry name" value="GGTRANSPTASE"/>
</dbReference>
<protein>
    <recommendedName>
        <fullName evidence="8">Gamma-glutamyltransferase</fullName>
    </recommendedName>
</protein>
<keyword evidence="5" id="KW-0472">Membrane</keyword>
<dbReference type="OMA" id="APACTTH"/>
<dbReference type="FunFam" id="1.10.246.130:FF:000001">
    <property type="entry name" value="Gamma-glutamyltransferase 5 isoform 1"/>
    <property type="match status" value="1"/>
</dbReference>
<feature type="region of interest" description="Disordered" evidence="4">
    <location>
        <begin position="20"/>
        <end position="50"/>
    </location>
</feature>
<dbReference type="InterPro" id="IPR029055">
    <property type="entry name" value="Ntn_hydrolases_N"/>
</dbReference>
<organism evidence="6 7">
    <name type="scientific">Varroa destructor</name>
    <name type="common">Honeybee mite</name>
    <dbReference type="NCBI Taxonomy" id="109461"/>
    <lineage>
        <taxon>Eukaryota</taxon>
        <taxon>Metazoa</taxon>
        <taxon>Ecdysozoa</taxon>
        <taxon>Arthropoda</taxon>
        <taxon>Chelicerata</taxon>
        <taxon>Arachnida</taxon>
        <taxon>Acari</taxon>
        <taxon>Parasitiformes</taxon>
        <taxon>Mesostigmata</taxon>
        <taxon>Gamasina</taxon>
        <taxon>Dermanyssoidea</taxon>
        <taxon>Varroidae</taxon>
        <taxon>Varroa</taxon>
    </lineage>
</organism>
<evidence type="ECO:0000256" key="5">
    <source>
        <dbReference type="SAM" id="Phobius"/>
    </source>
</evidence>
<dbReference type="RefSeq" id="XP_022663479.1">
    <property type="nucleotide sequence ID" value="XM_022807744.1"/>
</dbReference>
<feature type="binding site" evidence="3">
    <location>
        <begin position="590"/>
        <end position="591"/>
    </location>
    <ligand>
        <name>L-glutamate</name>
        <dbReference type="ChEBI" id="CHEBI:29985"/>
    </ligand>
</feature>
<dbReference type="KEGG" id="vde:111251301"/>
<keyword evidence="5" id="KW-1133">Transmembrane helix</keyword>
<dbReference type="AlphaFoldDB" id="A0A7M7MB70"/>
<feature type="binding site" evidence="3">
    <location>
        <position position="562"/>
    </location>
    <ligand>
        <name>L-glutamate</name>
        <dbReference type="ChEBI" id="CHEBI:29985"/>
    </ligand>
</feature>
<keyword evidence="5" id="KW-0812">Transmembrane</keyword>
<feature type="binding site" evidence="3">
    <location>
        <position position="612"/>
    </location>
    <ligand>
        <name>L-glutamate</name>
        <dbReference type="ChEBI" id="CHEBI:29985"/>
    </ligand>
</feature>
<dbReference type="FunCoup" id="A0A7M7MB70">
    <property type="interactions" value="74"/>
</dbReference>
<feature type="binding site" evidence="3">
    <location>
        <position position="240"/>
    </location>
    <ligand>
        <name>L-glutamate</name>
        <dbReference type="ChEBI" id="CHEBI:29985"/>
    </ligand>
</feature>
<dbReference type="OrthoDB" id="1081007at2759"/>
<dbReference type="Proteomes" id="UP000594260">
    <property type="component" value="Unplaced"/>
</dbReference>
<evidence type="ECO:0008006" key="8">
    <source>
        <dbReference type="Google" id="ProtNLM"/>
    </source>
</evidence>
<dbReference type="GO" id="GO:0036374">
    <property type="term" value="F:glutathione hydrolase activity"/>
    <property type="evidence" value="ECO:0007669"/>
    <property type="project" value="InterPro"/>
</dbReference>
<feature type="active site" description="Nucleophile" evidence="2">
    <location>
        <position position="522"/>
    </location>
</feature>
<evidence type="ECO:0000313" key="6">
    <source>
        <dbReference type="EnsemblMetazoa" id="XP_022663479"/>
    </source>
</evidence>
<dbReference type="GeneID" id="111251301"/>
<proteinExistence type="predicted"/>
<feature type="compositionally biased region" description="Polar residues" evidence="4">
    <location>
        <begin position="20"/>
        <end position="29"/>
    </location>
</feature>
<dbReference type="GO" id="GO:0006751">
    <property type="term" value="P:glutathione catabolic process"/>
    <property type="evidence" value="ECO:0007669"/>
    <property type="project" value="InterPro"/>
</dbReference>
<dbReference type="EnsemblMetazoa" id="XM_022807744">
    <property type="protein sequence ID" value="XP_022663479"/>
    <property type="gene ID" value="LOC111251301"/>
</dbReference>
<dbReference type="InterPro" id="IPR043138">
    <property type="entry name" value="GGT_lsub"/>
</dbReference>
<evidence type="ECO:0000256" key="4">
    <source>
        <dbReference type="SAM" id="MobiDB-lite"/>
    </source>
</evidence>
<feature type="binding site" evidence="3">
    <location>
        <begin position="540"/>
        <end position="542"/>
    </location>
    <ligand>
        <name>L-glutamate</name>
        <dbReference type="ChEBI" id="CHEBI:29985"/>
    </ligand>
</feature>
<keyword evidence="1" id="KW-1202">Platelet aggregation activating toxin</keyword>
<accession>A0A7M7MB70</accession>
<keyword evidence="1" id="KW-1199">Hemostasis impairing toxin</keyword>
<dbReference type="InParanoid" id="A0A7M7MB70"/>
<evidence type="ECO:0000256" key="1">
    <source>
        <dbReference type="ARBA" id="ARBA00084097"/>
    </source>
</evidence>
<dbReference type="PANTHER" id="PTHR11686">
    <property type="entry name" value="GAMMA GLUTAMYL TRANSPEPTIDASE"/>
    <property type="match status" value="1"/>
</dbReference>
<feature type="compositionally biased region" description="Low complexity" evidence="4">
    <location>
        <begin position="30"/>
        <end position="50"/>
    </location>
</feature>
<keyword evidence="1" id="KW-0800">Toxin</keyword>
<dbReference type="SUPFAM" id="SSF56235">
    <property type="entry name" value="N-terminal nucleophile aminohydrolases (Ntn hydrolases)"/>
    <property type="match status" value="1"/>
</dbReference>
<dbReference type="InterPro" id="IPR043137">
    <property type="entry name" value="GGT_ssub_C"/>
</dbReference>
<dbReference type="InterPro" id="IPR000101">
    <property type="entry name" value="GGT_peptidase"/>
</dbReference>
<evidence type="ECO:0000313" key="7">
    <source>
        <dbReference type="Proteomes" id="UP000594260"/>
    </source>
</evidence>
<dbReference type="FunFam" id="3.60.20.40:FF:000001">
    <property type="entry name" value="Gamma-glutamyltranspeptidase 1"/>
    <property type="match status" value="1"/>
</dbReference>
<dbReference type="GO" id="GO:0005886">
    <property type="term" value="C:plasma membrane"/>
    <property type="evidence" value="ECO:0007669"/>
    <property type="project" value="TreeGrafter"/>
</dbReference>
<feature type="transmembrane region" description="Helical" evidence="5">
    <location>
        <begin position="132"/>
        <end position="152"/>
    </location>
</feature>